<dbReference type="RefSeq" id="WP_014777752.1">
    <property type="nucleotide sequence ID" value="NC_018012.1"/>
</dbReference>
<dbReference type="eggNOG" id="COG1752">
    <property type="taxonomic scope" value="Bacteria"/>
</dbReference>
<dbReference type="Pfam" id="PF01734">
    <property type="entry name" value="Patatin"/>
    <property type="match status" value="1"/>
</dbReference>
<reference evidence="4 5" key="1">
    <citation type="submission" date="2012-06" db="EMBL/GenBank/DDBJ databases">
        <title>Complete sequence of Thiocystis violascens DSM 198.</title>
        <authorList>
            <consortium name="US DOE Joint Genome Institute"/>
            <person name="Lucas S."/>
            <person name="Han J."/>
            <person name="Lapidus A."/>
            <person name="Cheng J.-F."/>
            <person name="Goodwin L."/>
            <person name="Pitluck S."/>
            <person name="Peters L."/>
            <person name="Ovchinnikova G."/>
            <person name="Teshima H."/>
            <person name="Detter J.C."/>
            <person name="Han C."/>
            <person name="Tapia R."/>
            <person name="Land M."/>
            <person name="Hauser L."/>
            <person name="Kyrpides N."/>
            <person name="Ivanova N."/>
            <person name="Pagani I."/>
            <person name="Vogl K."/>
            <person name="Liu Z."/>
            <person name="Frigaard N.-U."/>
            <person name="Bryant D."/>
            <person name="Woyke T."/>
        </authorList>
    </citation>
    <scope>NUCLEOTIDE SEQUENCE [LARGE SCALE GENOMIC DNA]</scope>
    <source>
        <strain evidence="5">ATCC 17096 / DSM 198 / 6111</strain>
    </source>
</reference>
<keyword evidence="5" id="KW-1185">Reference proteome</keyword>
<dbReference type="Gene3D" id="3.40.1090.10">
    <property type="entry name" value="Cytosolic phospholipase A2 catalytic domain"/>
    <property type="match status" value="1"/>
</dbReference>
<name>I3Y8F1_THIV6</name>
<dbReference type="GO" id="GO:0016787">
    <property type="term" value="F:hydrolase activity"/>
    <property type="evidence" value="ECO:0007669"/>
    <property type="project" value="UniProtKB-UniRule"/>
</dbReference>
<evidence type="ECO:0000256" key="2">
    <source>
        <dbReference type="PROSITE-ProRule" id="PRU01161"/>
    </source>
</evidence>
<evidence type="ECO:0000256" key="1">
    <source>
        <dbReference type="ARBA" id="ARBA00023098"/>
    </source>
</evidence>
<accession>I3Y8F1</accession>
<dbReference type="GO" id="GO:0016042">
    <property type="term" value="P:lipid catabolic process"/>
    <property type="evidence" value="ECO:0007669"/>
    <property type="project" value="UniProtKB-UniRule"/>
</dbReference>
<protein>
    <submittedName>
        <fullName evidence="4">Putative esterase of the alpha-beta hydrolase superfamily</fullName>
    </submittedName>
</protein>
<evidence type="ECO:0000313" key="5">
    <source>
        <dbReference type="Proteomes" id="UP000006062"/>
    </source>
</evidence>
<keyword evidence="2" id="KW-0442">Lipid degradation</keyword>
<feature type="active site" description="Proton acceptor" evidence="2">
    <location>
        <position position="183"/>
    </location>
</feature>
<dbReference type="STRING" id="765911.Thivi_1247"/>
<dbReference type="Proteomes" id="UP000006062">
    <property type="component" value="Chromosome"/>
</dbReference>
<dbReference type="HOGENOM" id="CLU_507919_0_0_6"/>
<sequence length="540" mass="60044">MTNKPSPLKIRLAIQGGGAKIAALLATMEAIQDLQRQNIIQVIEVIGTSAGAIVGAFLAADIDIAKIKDSLAHTNGKQLVAHYKVSAPALLYRLFFGKPAWNDKKLRQWLSDIFDSKKITTIGDLKKAKNINFTPVSTDLSNRTPHFLYDDNKNLVSALLDSSGLPYLFRVWGHNNSNAIIVDGGLCENLPAPLLDEDENCSTVAISFKKRPTDNPTSLFSFSAALLDVAIESSMEKARKGLSGHLYEIDTHLTTFGFEDALKTGLGDHYLLKKKEALDWFNALASSKSRSLPVMRNPWLETNDTARFLMNSLSKIYQSHHLKSKYILYQMKCVVEANCLIDEGMPFFGSPARLMYELEISALPNSPIYCIYYALLNEPEGSLLTSDTLHIRAHKNHTTINTFQVPTRNNDSALKEILIFFEQPVTQDDGLIRISVTEQVVGLVSKLRLKGMDNISYSNPRAAGGIKEAFLVLNYPTAFGDLTINPSQGKGEQITDLDVNKYDLASKNQHFRSIGYVFRDVGEDEKIEMIMSKGKGDRFI</sequence>
<dbReference type="SUPFAM" id="SSF52151">
    <property type="entry name" value="FabD/lysophospholipase-like"/>
    <property type="match status" value="1"/>
</dbReference>
<dbReference type="AlphaFoldDB" id="I3Y8F1"/>
<dbReference type="OrthoDB" id="5290098at2"/>
<evidence type="ECO:0000313" key="4">
    <source>
        <dbReference type="EMBL" id="AFL73269.1"/>
    </source>
</evidence>
<dbReference type="InterPro" id="IPR016035">
    <property type="entry name" value="Acyl_Trfase/lysoPLipase"/>
</dbReference>
<dbReference type="KEGG" id="tvi:Thivi_1247"/>
<feature type="short sequence motif" description="DGA/G" evidence="2">
    <location>
        <begin position="183"/>
        <end position="185"/>
    </location>
</feature>
<dbReference type="EMBL" id="CP003154">
    <property type="protein sequence ID" value="AFL73269.1"/>
    <property type="molecule type" value="Genomic_DNA"/>
</dbReference>
<proteinExistence type="predicted"/>
<dbReference type="InterPro" id="IPR002641">
    <property type="entry name" value="PNPLA_dom"/>
</dbReference>
<dbReference type="PROSITE" id="PS51635">
    <property type="entry name" value="PNPLA"/>
    <property type="match status" value="1"/>
</dbReference>
<comment type="caution">
    <text evidence="2">Lacks conserved residue(s) required for the propagation of feature annotation.</text>
</comment>
<feature type="short sequence motif" description="GXSXG" evidence="2">
    <location>
        <begin position="47"/>
        <end position="51"/>
    </location>
</feature>
<feature type="domain" description="PNPLA" evidence="3">
    <location>
        <begin position="12"/>
        <end position="196"/>
    </location>
</feature>
<organism evidence="4 5">
    <name type="scientific">Thiocystis violascens (strain ATCC 17096 / DSM 198 / 6111)</name>
    <name type="common">Chromatium violascens</name>
    <dbReference type="NCBI Taxonomy" id="765911"/>
    <lineage>
        <taxon>Bacteria</taxon>
        <taxon>Pseudomonadati</taxon>
        <taxon>Pseudomonadota</taxon>
        <taxon>Gammaproteobacteria</taxon>
        <taxon>Chromatiales</taxon>
        <taxon>Chromatiaceae</taxon>
        <taxon>Thiocystis</taxon>
    </lineage>
</organism>
<evidence type="ECO:0000259" key="3">
    <source>
        <dbReference type="PROSITE" id="PS51635"/>
    </source>
</evidence>
<feature type="active site" description="Nucleophile" evidence="2">
    <location>
        <position position="49"/>
    </location>
</feature>
<keyword evidence="2 4" id="KW-0378">Hydrolase</keyword>
<keyword evidence="1 2" id="KW-0443">Lipid metabolism</keyword>
<gene>
    <name evidence="4" type="ordered locus">Thivi_1247</name>
</gene>